<dbReference type="EMBL" id="ML769384">
    <property type="protein sequence ID" value="KAE9410795.1"/>
    <property type="molecule type" value="Genomic_DNA"/>
</dbReference>
<dbReference type="Proteomes" id="UP000799118">
    <property type="component" value="Unassembled WGS sequence"/>
</dbReference>
<dbReference type="Gene3D" id="3.40.50.1820">
    <property type="entry name" value="alpha/beta hydrolase"/>
    <property type="match status" value="1"/>
</dbReference>
<protein>
    <submittedName>
        <fullName evidence="2">Proline-specific peptidase</fullName>
    </submittedName>
</protein>
<keyword evidence="3" id="KW-1185">Reference proteome</keyword>
<dbReference type="InterPro" id="IPR000073">
    <property type="entry name" value="AB_hydrolase_1"/>
</dbReference>
<evidence type="ECO:0000259" key="1">
    <source>
        <dbReference type="Pfam" id="PF00561"/>
    </source>
</evidence>
<dbReference type="AlphaFoldDB" id="A0A6A4IRS5"/>
<sequence length="277" mass="31114">MTALAPFTISFNGVPAETWYTVFGDLESTNQVPLIVAHGGAATHHYLTSLSQLTTEYSIPIVLYDQLGFGLSSHFPAEAGNAEFWTVDLFVEQLKGLVKYLKIADRYDFMGHSFGTVMGLEISSAQQNLSSGMRKQVLYSPAASVELLNDMMEVRREKAPKEIREALNKHETEGTTDSEEYQKAEWPNELLESMSYRGKDGDALHTLFGDNPRKLTGSLKGWSSVETAHNIGVPTLLLNGQYDWVKWVKFSNSSHLLHFEEKERFVKQVGAWLTEQD</sequence>
<feature type="domain" description="AB hydrolase-1" evidence="1">
    <location>
        <begin position="33"/>
        <end position="245"/>
    </location>
</feature>
<dbReference type="InterPro" id="IPR029058">
    <property type="entry name" value="AB_hydrolase_fold"/>
</dbReference>
<evidence type="ECO:0000313" key="2">
    <source>
        <dbReference type="EMBL" id="KAE9410795.1"/>
    </source>
</evidence>
<organism evidence="2 3">
    <name type="scientific">Gymnopus androsaceus JB14</name>
    <dbReference type="NCBI Taxonomy" id="1447944"/>
    <lineage>
        <taxon>Eukaryota</taxon>
        <taxon>Fungi</taxon>
        <taxon>Dikarya</taxon>
        <taxon>Basidiomycota</taxon>
        <taxon>Agaricomycotina</taxon>
        <taxon>Agaricomycetes</taxon>
        <taxon>Agaricomycetidae</taxon>
        <taxon>Agaricales</taxon>
        <taxon>Marasmiineae</taxon>
        <taxon>Omphalotaceae</taxon>
        <taxon>Gymnopus</taxon>
    </lineage>
</organism>
<dbReference type="OrthoDB" id="190201at2759"/>
<dbReference type="InterPro" id="IPR050471">
    <property type="entry name" value="AB_hydrolase"/>
</dbReference>
<proteinExistence type="predicted"/>
<name>A0A6A4IRS5_9AGAR</name>
<gene>
    <name evidence="2" type="ORF">BT96DRAFT_952694</name>
</gene>
<dbReference type="SUPFAM" id="SSF53474">
    <property type="entry name" value="alpha/beta-Hydrolases"/>
    <property type="match status" value="1"/>
</dbReference>
<dbReference type="PANTHER" id="PTHR43433">
    <property type="entry name" value="HYDROLASE, ALPHA/BETA FOLD FAMILY PROTEIN"/>
    <property type="match status" value="1"/>
</dbReference>
<evidence type="ECO:0000313" key="3">
    <source>
        <dbReference type="Proteomes" id="UP000799118"/>
    </source>
</evidence>
<reference evidence="2" key="1">
    <citation type="journal article" date="2019" name="Environ. Microbiol.">
        <title>Fungal ecological strategies reflected in gene transcription - a case study of two litter decomposers.</title>
        <authorList>
            <person name="Barbi F."/>
            <person name="Kohler A."/>
            <person name="Barry K."/>
            <person name="Baskaran P."/>
            <person name="Daum C."/>
            <person name="Fauchery L."/>
            <person name="Ihrmark K."/>
            <person name="Kuo A."/>
            <person name="LaButti K."/>
            <person name="Lipzen A."/>
            <person name="Morin E."/>
            <person name="Grigoriev I.V."/>
            <person name="Henrissat B."/>
            <person name="Lindahl B."/>
            <person name="Martin F."/>
        </authorList>
    </citation>
    <scope>NUCLEOTIDE SEQUENCE</scope>
    <source>
        <strain evidence="2">JB14</strain>
    </source>
</reference>
<accession>A0A6A4IRS5</accession>
<dbReference type="Pfam" id="PF00561">
    <property type="entry name" value="Abhydrolase_1"/>
    <property type="match status" value="1"/>
</dbReference>
<dbReference type="PANTHER" id="PTHR43433:SF5">
    <property type="entry name" value="AB HYDROLASE-1 DOMAIN-CONTAINING PROTEIN"/>
    <property type="match status" value="1"/>
</dbReference>